<gene>
    <name evidence="1" type="ORF">CLV82_0629</name>
</gene>
<dbReference type="RefSeq" id="WP_133642829.1">
    <property type="nucleotide sequence ID" value="NZ_SNYI01000001.1"/>
</dbReference>
<keyword evidence="2" id="KW-1185">Reference proteome</keyword>
<evidence type="ECO:0000313" key="1">
    <source>
        <dbReference type="EMBL" id="TDQ32796.1"/>
    </source>
</evidence>
<dbReference type="Proteomes" id="UP000295468">
    <property type="component" value="Unassembled WGS sequence"/>
</dbReference>
<dbReference type="OrthoDB" id="1114455at2"/>
<sequence>MKLPLALIKAFFILLGIYCGYAQQNPQFTQYQFNPMTVNAGYTGSRGDLTLMALYRSQWSGIEGAPRTMTFSVETPVGTFDGLGLSVIQDELGPSQETYMDANYAHTLLLNSTNARLGLGIKAGVRLLSIDWSKGNFRDPEAVFNTNINSKLLPNLGAGGYFYSDKSYLGFSIPNLLPNVRYEEFEEAEETERIQYYLIGGHVFELGSDIKFKPSFYLKYVRGNPLSKDVSANFLLFDTFSLGANYRFDESLSGVLGMEIAPGFIFGYAYDYNTNELNYYNSGSHEVFLRYQLVSKGTILKSPRFF</sequence>
<organism evidence="1 2">
    <name type="scientific">Zeaxanthinibacter enoshimensis</name>
    <dbReference type="NCBI Taxonomy" id="392009"/>
    <lineage>
        <taxon>Bacteria</taxon>
        <taxon>Pseudomonadati</taxon>
        <taxon>Bacteroidota</taxon>
        <taxon>Flavobacteriia</taxon>
        <taxon>Flavobacteriales</taxon>
        <taxon>Flavobacteriaceae</taxon>
        <taxon>Zeaxanthinibacter</taxon>
    </lineage>
</organism>
<protein>
    <submittedName>
        <fullName evidence="1">Type IX secretion system PorP/SprF family membrane protein</fullName>
    </submittedName>
</protein>
<dbReference type="InterPro" id="IPR019861">
    <property type="entry name" value="PorP/SprF_Bacteroidetes"/>
</dbReference>
<accession>A0A4R6TQQ8</accession>
<dbReference type="NCBIfam" id="TIGR03519">
    <property type="entry name" value="T9SS_PorP_fam"/>
    <property type="match status" value="1"/>
</dbReference>
<dbReference type="EMBL" id="SNYI01000001">
    <property type="protein sequence ID" value="TDQ32796.1"/>
    <property type="molecule type" value="Genomic_DNA"/>
</dbReference>
<proteinExistence type="predicted"/>
<reference evidence="1 2" key="1">
    <citation type="submission" date="2019-03" db="EMBL/GenBank/DDBJ databases">
        <title>Genomic Encyclopedia of Archaeal and Bacterial Type Strains, Phase II (KMG-II): from individual species to whole genera.</title>
        <authorList>
            <person name="Goeker M."/>
        </authorList>
    </citation>
    <scope>NUCLEOTIDE SEQUENCE [LARGE SCALE GENOMIC DNA]</scope>
    <source>
        <strain evidence="1 2">DSM 18435</strain>
    </source>
</reference>
<evidence type="ECO:0000313" key="2">
    <source>
        <dbReference type="Proteomes" id="UP000295468"/>
    </source>
</evidence>
<dbReference type="Pfam" id="PF11751">
    <property type="entry name" value="PorP_SprF"/>
    <property type="match status" value="1"/>
</dbReference>
<dbReference type="AlphaFoldDB" id="A0A4R6TQQ8"/>
<name>A0A4R6TQQ8_9FLAO</name>
<comment type="caution">
    <text evidence="1">The sequence shown here is derived from an EMBL/GenBank/DDBJ whole genome shotgun (WGS) entry which is preliminary data.</text>
</comment>